<sequence>MADPSLTDSLPGLRHVLRRLAPYTARNKALVAGGAGALLAGVAFKLLEPWPLKFVIDHVVTSAGGTDPMGTALDPMTLLLSCAAGLLAIVALRAAFEYLATIAFALAGSRILTEVRADLFRHLQALPLSFHTGTRTGDLTVRLISDIGMLKEAAVTALMPLAVNVLVLAGMVAVMLWLDWQLALIALLPLPILYLASLRMGRRIQGISRKVRKTEGAMAATSAEALAGIRTVQAMGLEEKVASQFGAANARSLGEGVKAKRLAAGLERSVDVLVGVSLALVLLFGARSVLDGRMTPGDLIVFITYIKNTYRPVRGYAKQAARLARATAAGERVIELLDRPVAIADRPDARAASFPNGAISLERVSFRYDSEGAPVLQDVSLDIPSGQFVAVTGPSGVGKSTLASLILRLAEPQAGALRIDGEDVRDVTLSGLRRHIAFVPQETLLLRASVAENIALASGRDVTRQEIEDAARLAEAHGFVSALPQGYDTELAERGATLSGGQRQRLAIARAALRNAPILILDEPTAGLDRKASVAVEEALIRLARGRTTILVTHDLALASRAERVVVLDRGRIAQDGAPGTLRDRPGAFADLLQTGGRSDIAAE</sequence>
<gene>
    <name evidence="12" type="ORF">jaqu_13470</name>
</gene>
<feature type="transmembrane region" description="Helical" evidence="9">
    <location>
        <begin position="78"/>
        <end position="106"/>
    </location>
</feature>
<feature type="transmembrane region" description="Helical" evidence="9">
    <location>
        <begin position="270"/>
        <end position="290"/>
    </location>
</feature>
<dbReference type="STRING" id="935700.jaqu_13470"/>
<dbReference type="InterPro" id="IPR017871">
    <property type="entry name" value="ABC_transporter-like_CS"/>
</dbReference>
<dbReference type="PATRIC" id="fig|935700.4.peg.1401"/>
<keyword evidence="7 9" id="KW-1133">Transmembrane helix</keyword>
<keyword evidence="4 9" id="KW-0812">Transmembrane</keyword>
<feature type="transmembrane region" description="Helical" evidence="9">
    <location>
        <begin position="153"/>
        <end position="176"/>
    </location>
</feature>
<dbReference type="InterPro" id="IPR027417">
    <property type="entry name" value="P-loop_NTPase"/>
</dbReference>
<evidence type="ECO:0000256" key="9">
    <source>
        <dbReference type="SAM" id="Phobius"/>
    </source>
</evidence>
<dbReference type="GO" id="GO:0005524">
    <property type="term" value="F:ATP binding"/>
    <property type="evidence" value="ECO:0007669"/>
    <property type="project" value="UniProtKB-KW"/>
</dbReference>
<feature type="domain" description="ABC transporter" evidence="10">
    <location>
        <begin position="359"/>
        <end position="595"/>
    </location>
</feature>
<evidence type="ECO:0000256" key="5">
    <source>
        <dbReference type="ARBA" id="ARBA00022741"/>
    </source>
</evidence>
<evidence type="ECO:0000256" key="3">
    <source>
        <dbReference type="ARBA" id="ARBA00022475"/>
    </source>
</evidence>
<feature type="domain" description="ABC transmembrane type-1" evidence="11">
    <location>
        <begin position="32"/>
        <end position="325"/>
    </location>
</feature>
<evidence type="ECO:0000256" key="1">
    <source>
        <dbReference type="ARBA" id="ARBA00004651"/>
    </source>
</evidence>
<reference evidence="12 13" key="1">
    <citation type="submission" date="2015-02" db="EMBL/GenBank/DDBJ databases">
        <title>Genome Sequence of Jannaschia aquimarina DSM28248, a member of the Roseobacter clade.</title>
        <authorList>
            <person name="Voget S."/>
            <person name="Daniel R."/>
        </authorList>
    </citation>
    <scope>NUCLEOTIDE SEQUENCE [LARGE SCALE GENOMIC DNA]</scope>
    <source>
        <strain evidence="12 13">GSW-M26</strain>
    </source>
</reference>
<organism evidence="12 13">
    <name type="scientific">Jannaschia aquimarina</name>
    <dbReference type="NCBI Taxonomy" id="935700"/>
    <lineage>
        <taxon>Bacteria</taxon>
        <taxon>Pseudomonadati</taxon>
        <taxon>Pseudomonadota</taxon>
        <taxon>Alphaproteobacteria</taxon>
        <taxon>Rhodobacterales</taxon>
        <taxon>Roseobacteraceae</taxon>
        <taxon>Jannaschia</taxon>
    </lineage>
</organism>
<dbReference type="InterPro" id="IPR036640">
    <property type="entry name" value="ABC1_TM_sf"/>
</dbReference>
<dbReference type="PANTHER" id="PTHR24221:SF468">
    <property type="entry name" value="ABC TRANSPORTER"/>
    <property type="match status" value="1"/>
</dbReference>
<evidence type="ECO:0000256" key="6">
    <source>
        <dbReference type="ARBA" id="ARBA00022840"/>
    </source>
</evidence>
<feature type="transmembrane region" description="Helical" evidence="9">
    <location>
        <begin position="182"/>
        <end position="200"/>
    </location>
</feature>
<evidence type="ECO:0000259" key="10">
    <source>
        <dbReference type="PROSITE" id="PS50893"/>
    </source>
</evidence>
<keyword evidence="8 9" id="KW-0472">Membrane</keyword>
<dbReference type="InterPro" id="IPR039421">
    <property type="entry name" value="Type_1_exporter"/>
</dbReference>
<dbReference type="GO" id="GO:0016887">
    <property type="term" value="F:ATP hydrolysis activity"/>
    <property type="evidence" value="ECO:0007669"/>
    <property type="project" value="InterPro"/>
</dbReference>
<keyword evidence="13" id="KW-1185">Reference proteome</keyword>
<dbReference type="PROSITE" id="PS00211">
    <property type="entry name" value="ABC_TRANSPORTER_1"/>
    <property type="match status" value="1"/>
</dbReference>
<dbReference type="AlphaFoldDB" id="A0A0D1EME5"/>
<evidence type="ECO:0000313" key="13">
    <source>
        <dbReference type="Proteomes" id="UP000032232"/>
    </source>
</evidence>
<dbReference type="EMBL" id="JYFE01000025">
    <property type="protein sequence ID" value="KIT16850.1"/>
    <property type="molecule type" value="Genomic_DNA"/>
</dbReference>
<evidence type="ECO:0000256" key="4">
    <source>
        <dbReference type="ARBA" id="ARBA00022692"/>
    </source>
</evidence>
<dbReference type="Gene3D" id="3.40.50.300">
    <property type="entry name" value="P-loop containing nucleotide triphosphate hydrolases"/>
    <property type="match status" value="1"/>
</dbReference>
<dbReference type="CDD" id="cd18564">
    <property type="entry name" value="ABC_6TM_exporter_like"/>
    <property type="match status" value="1"/>
</dbReference>
<keyword evidence="3" id="KW-1003">Cell membrane</keyword>
<dbReference type="InterPro" id="IPR003593">
    <property type="entry name" value="AAA+_ATPase"/>
</dbReference>
<dbReference type="Pfam" id="PF00664">
    <property type="entry name" value="ABC_membrane"/>
    <property type="match status" value="1"/>
</dbReference>
<dbReference type="Gene3D" id="1.20.1560.10">
    <property type="entry name" value="ABC transporter type 1, transmembrane domain"/>
    <property type="match status" value="1"/>
</dbReference>
<keyword evidence="6 12" id="KW-0067">ATP-binding</keyword>
<dbReference type="PANTHER" id="PTHR24221">
    <property type="entry name" value="ATP-BINDING CASSETTE SUB-FAMILY B"/>
    <property type="match status" value="1"/>
</dbReference>
<dbReference type="InterPro" id="IPR011527">
    <property type="entry name" value="ABC1_TM_dom"/>
</dbReference>
<dbReference type="Proteomes" id="UP000032232">
    <property type="component" value="Unassembled WGS sequence"/>
</dbReference>
<dbReference type="FunFam" id="3.40.50.300:FF:000221">
    <property type="entry name" value="Multidrug ABC transporter ATP-binding protein"/>
    <property type="match status" value="1"/>
</dbReference>
<keyword evidence="12" id="KW-0378">Hydrolase</keyword>
<dbReference type="InterPro" id="IPR003439">
    <property type="entry name" value="ABC_transporter-like_ATP-bd"/>
</dbReference>
<dbReference type="RefSeq" id="WP_043918186.1">
    <property type="nucleotide sequence ID" value="NZ_FZPF01000006.1"/>
</dbReference>
<evidence type="ECO:0000259" key="11">
    <source>
        <dbReference type="PROSITE" id="PS50929"/>
    </source>
</evidence>
<evidence type="ECO:0000313" key="12">
    <source>
        <dbReference type="EMBL" id="KIT16850.1"/>
    </source>
</evidence>
<evidence type="ECO:0000256" key="8">
    <source>
        <dbReference type="ARBA" id="ARBA00023136"/>
    </source>
</evidence>
<dbReference type="OrthoDB" id="9808328at2"/>
<keyword evidence="5" id="KW-0547">Nucleotide-binding</keyword>
<proteinExistence type="predicted"/>
<accession>A0A0D1EME5</accession>
<dbReference type="SUPFAM" id="SSF52540">
    <property type="entry name" value="P-loop containing nucleoside triphosphate hydrolases"/>
    <property type="match status" value="1"/>
</dbReference>
<feature type="transmembrane region" description="Helical" evidence="9">
    <location>
        <begin position="29"/>
        <end position="47"/>
    </location>
</feature>
<evidence type="ECO:0000256" key="7">
    <source>
        <dbReference type="ARBA" id="ARBA00022989"/>
    </source>
</evidence>
<dbReference type="EC" id="3.6.3.-" evidence="12"/>
<protein>
    <submittedName>
        <fullName evidence="12">Putative multidrug export ATP-binding/permease protein</fullName>
        <ecNumber evidence="12">3.6.3.-</ecNumber>
    </submittedName>
</protein>
<keyword evidence="2" id="KW-0813">Transport</keyword>
<comment type="subcellular location">
    <subcellularLocation>
        <location evidence="1">Cell membrane</location>
        <topology evidence="1">Multi-pass membrane protein</topology>
    </subcellularLocation>
</comment>
<dbReference type="PROSITE" id="PS50893">
    <property type="entry name" value="ABC_TRANSPORTER_2"/>
    <property type="match status" value="1"/>
</dbReference>
<dbReference type="SMART" id="SM00382">
    <property type="entry name" value="AAA"/>
    <property type="match status" value="1"/>
</dbReference>
<dbReference type="SUPFAM" id="SSF90123">
    <property type="entry name" value="ABC transporter transmembrane region"/>
    <property type="match status" value="1"/>
</dbReference>
<dbReference type="Pfam" id="PF00005">
    <property type="entry name" value="ABC_tran"/>
    <property type="match status" value="1"/>
</dbReference>
<name>A0A0D1EME5_9RHOB</name>
<dbReference type="GO" id="GO:0005886">
    <property type="term" value="C:plasma membrane"/>
    <property type="evidence" value="ECO:0007669"/>
    <property type="project" value="UniProtKB-SubCell"/>
</dbReference>
<dbReference type="GO" id="GO:0140359">
    <property type="term" value="F:ABC-type transporter activity"/>
    <property type="evidence" value="ECO:0007669"/>
    <property type="project" value="InterPro"/>
</dbReference>
<dbReference type="GO" id="GO:0034040">
    <property type="term" value="F:ATPase-coupled lipid transmembrane transporter activity"/>
    <property type="evidence" value="ECO:0007669"/>
    <property type="project" value="TreeGrafter"/>
</dbReference>
<dbReference type="PROSITE" id="PS50929">
    <property type="entry name" value="ABC_TM1F"/>
    <property type="match status" value="1"/>
</dbReference>
<evidence type="ECO:0000256" key="2">
    <source>
        <dbReference type="ARBA" id="ARBA00022448"/>
    </source>
</evidence>
<comment type="caution">
    <text evidence="12">The sequence shown here is derived from an EMBL/GenBank/DDBJ whole genome shotgun (WGS) entry which is preliminary data.</text>
</comment>